<dbReference type="EMBL" id="JACIDX010000010">
    <property type="protein sequence ID" value="MBB3955847.1"/>
    <property type="molecule type" value="Genomic_DNA"/>
</dbReference>
<name>A0A7W6CHC2_9SPHN</name>
<reference evidence="1 2" key="1">
    <citation type="submission" date="2020-08" db="EMBL/GenBank/DDBJ databases">
        <title>Genomic Encyclopedia of Type Strains, Phase IV (KMG-IV): sequencing the most valuable type-strain genomes for metagenomic binning, comparative biology and taxonomic classification.</title>
        <authorList>
            <person name="Goeker M."/>
        </authorList>
    </citation>
    <scope>NUCLEOTIDE SEQUENCE [LARGE SCALE GENOMIC DNA]</scope>
    <source>
        <strain evidence="1 2">DSM 27057</strain>
    </source>
</reference>
<proteinExistence type="predicted"/>
<comment type="caution">
    <text evidence="1">The sequence shown here is derived from an EMBL/GenBank/DDBJ whole genome shotgun (WGS) entry which is preliminary data.</text>
</comment>
<sequence length="347" mass="34169">MANPKISYPATFTPAHAMAFASADNTAATVSAGNPLPVALGDGALAGLGAMGDAAASSDTASVGLIALFKRLLGKLPAGIGQKPAAASLPVVLASDQGAIPALVDAVSDGATTNGSATSAATVVTLNTAGFGGGSFQITGIGTSNTVSFEQSNDNATWIALPVNPASATTAAPVTTATATGLFNFIATAAYVRARVSTYGSGTVAIAATQKRNRAVADQIAAAVLTTSSAQVGYTLNNTGYTDSTAALAASATYTGTGRATTGLVYATRFKARAYADAAGALYIDQSLDSGSTWQVVASGAMAAGTALDLNVAITGAFGSANQFRVRCVNGAAAQTLLRLSSVYTTA</sequence>
<organism evidence="1 2">
    <name type="scientific">Novosphingobium sediminicola</name>
    <dbReference type="NCBI Taxonomy" id="563162"/>
    <lineage>
        <taxon>Bacteria</taxon>
        <taxon>Pseudomonadati</taxon>
        <taxon>Pseudomonadota</taxon>
        <taxon>Alphaproteobacteria</taxon>
        <taxon>Sphingomonadales</taxon>
        <taxon>Sphingomonadaceae</taxon>
        <taxon>Novosphingobium</taxon>
    </lineage>
</organism>
<keyword evidence="2" id="KW-1185">Reference proteome</keyword>
<evidence type="ECO:0000313" key="1">
    <source>
        <dbReference type="EMBL" id="MBB3955847.1"/>
    </source>
</evidence>
<dbReference type="RefSeq" id="WP_183626494.1">
    <property type="nucleotide sequence ID" value="NZ_JACIDX010000010.1"/>
</dbReference>
<evidence type="ECO:0000313" key="2">
    <source>
        <dbReference type="Proteomes" id="UP000548867"/>
    </source>
</evidence>
<accession>A0A7W6CHC2</accession>
<dbReference type="Proteomes" id="UP000548867">
    <property type="component" value="Unassembled WGS sequence"/>
</dbReference>
<gene>
    <name evidence="1" type="ORF">GGR38_002803</name>
</gene>
<protein>
    <submittedName>
        <fullName evidence="1">Uncharacterized protein</fullName>
    </submittedName>
</protein>
<dbReference type="AlphaFoldDB" id="A0A7W6CHC2"/>